<evidence type="ECO:0000256" key="1">
    <source>
        <dbReference type="SAM" id="MobiDB-lite"/>
    </source>
</evidence>
<proteinExistence type="predicted"/>
<evidence type="ECO:0000313" key="3">
    <source>
        <dbReference type="Proteomes" id="UP000005237"/>
    </source>
</evidence>
<reference evidence="3" key="1">
    <citation type="submission" date="2010-08" db="EMBL/GenBank/DDBJ databases">
        <authorList>
            <consortium name="Caenorhabditis japonica Sequencing Consortium"/>
            <person name="Wilson R.K."/>
        </authorList>
    </citation>
    <scope>NUCLEOTIDE SEQUENCE [LARGE SCALE GENOMIC DNA]</scope>
    <source>
        <strain evidence="3">DF5081</strain>
    </source>
</reference>
<accession>A0A8R1ENT6</accession>
<organism evidence="2 3">
    <name type="scientific">Caenorhabditis japonica</name>
    <dbReference type="NCBI Taxonomy" id="281687"/>
    <lineage>
        <taxon>Eukaryota</taxon>
        <taxon>Metazoa</taxon>
        <taxon>Ecdysozoa</taxon>
        <taxon>Nematoda</taxon>
        <taxon>Chromadorea</taxon>
        <taxon>Rhabditida</taxon>
        <taxon>Rhabditina</taxon>
        <taxon>Rhabditomorpha</taxon>
        <taxon>Rhabditoidea</taxon>
        <taxon>Rhabditidae</taxon>
        <taxon>Peloderinae</taxon>
        <taxon>Caenorhabditis</taxon>
    </lineage>
</organism>
<dbReference type="Proteomes" id="UP000005237">
    <property type="component" value="Unassembled WGS sequence"/>
</dbReference>
<keyword evidence="3" id="KW-1185">Reference proteome</keyword>
<reference evidence="2" key="2">
    <citation type="submission" date="2022-06" db="UniProtKB">
        <authorList>
            <consortium name="EnsemblMetazoa"/>
        </authorList>
    </citation>
    <scope>IDENTIFICATION</scope>
    <source>
        <strain evidence="2">DF5081</strain>
    </source>
</reference>
<protein>
    <submittedName>
        <fullName evidence="2">Uncharacterized protein</fullName>
    </submittedName>
</protein>
<feature type="region of interest" description="Disordered" evidence="1">
    <location>
        <begin position="1"/>
        <end position="73"/>
    </location>
</feature>
<sequence length="124" mass="13746">MSEARRATTSTARDGGDAYPGSAGSCRRLEPLGETEGRDNTPRGSSQSRLPVAPAPDVSHPSPPSSNMPKSMVLTPPFAICCRAQNLKLRYRQRLLLNSEPAQVNHDNQRFHQHHQRHQPQSQQ</sequence>
<evidence type="ECO:0000313" key="2">
    <source>
        <dbReference type="EnsemblMetazoa" id="CJA38825b.1"/>
    </source>
</evidence>
<name>A0A8R1ENT6_CAEJA</name>
<dbReference type="EnsemblMetazoa" id="CJA38825b.1">
    <property type="protein sequence ID" value="CJA38825b.1"/>
    <property type="gene ID" value="WBGene00214672"/>
</dbReference>
<dbReference type="AlphaFoldDB" id="A0A8R1ENT6"/>
<feature type="region of interest" description="Disordered" evidence="1">
    <location>
        <begin position="100"/>
        <end position="124"/>
    </location>
</feature>
<feature type="compositionally biased region" description="Basic and acidic residues" evidence="1">
    <location>
        <begin position="27"/>
        <end position="41"/>
    </location>
</feature>